<name>H2XVS5_CIOIN</name>
<reference evidence="6" key="1">
    <citation type="journal article" date="2002" name="Science">
        <title>The draft genome of Ciona intestinalis: insights into chordate and vertebrate origins.</title>
        <authorList>
            <person name="Dehal P."/>
            <person name="Satou Y."/>
            <person name="Campbell R.K."/>
            <person name="Chapman J."/>
            <person name="Degnan B."/>
            <person name="De Tomaso A."/>
            <person name="Davidson B."/>
            <person name="Di Gregorio A."/>
            <person name="Gelpke M."/>
            <person name="Goodstein D.M."/>
            <person name="Harafuji N."/>
            <person name="Hastings K.E."/>
            <person name="Ho I."/>
            <person name="Hotta K."/>
            <person name="Huang W."/>
            <person name="Kawashima T."/>
            <person name="Lemaire P."/>
            <person name="Martinez D."/>
            <person name="Meinertzhagen I.A."/>
            <person name="Necula S."/>
            <person name="Nonaka M."/>
            <person name="Putnam N."/>
            <person name="Rash S."/>
            <person name="Saiga H."/>
            <person name="Satake M."/>
            <person name="Terry A."/>
            <person name="Yamada L."/>
            <person name="Wang H.G."/>
            <person name="Awazu S."/>
            <person name="Azumi K."/>
            <person name="Boore J."/>
            <person name="Branno M."/>
            <person name="Chin-Bow S."/>
            <person name="DeSantis R."/>
            <person name="Doyle S."/>
            <person name="Francino P."/>
            <person name="Keys D.N."/>
            <person name="Haga S."/>
            <person name="Hayashi H."/>
            <person name="Hino K."/>
            <person name="Imai K.S."/>
            <person name="Inaba K."/>
            <person name="Kano S."/>
            <person name="Kobayashi K."/>
            <person name="Kobayashi M."/>
            <person name="Lee B.I."/>
            <person name="Makabe K.W."/>
            <person name="Manohar C."/>
            <person name="Matassi G."/>
            <person name="Medina M."/>
            <person name="Mochizuki Y."/>
            <person name="Mount S."/>
            <person name="Morishita T."/>
            <person name="Miura S."/>
            <person name="Nakayama A."/>
            <person name="Nishizaka S."/>
            <person name="Nomoto H."/>
            <person name="Ohta F."/>
            <person name="Oishi K."/>
            <person name="Rigoutsos I."/>
            <person name="Sano M."/>
            <person name="Sasaki A."/>
            <person name="Sasakura Y."/>
            <person name="Shoguchi E."/>
            <person name="Shin-i T."/>
            <person name="Spagnuolo A."/>
            <person name="Stainier D."/>
            <person name="Suzuki M.M."/>
            <person name="Tassy O."/>
            <person name="Takatori N."/>
            <person name="Tokuoka M."/>
            <person name="Yagi K."/>
            <person name="Yoshizaki F."/>
            <person name="Wada S."/>
            <person name="Zhang C."/>
            <person name="Hyatt P.D."/>
            <person name="Larimer F."/>
            <person name="Detter C."/>
            <person name="Doggett N."/>
            <person name="Glavina T."/>
            <person name="Hawkins T."/>
            <person name="Richardson P."/>
            <person name="Lucas S."/>
            <person name="Kohara Y."/>
            <person name="Levine M."/>
            <person name="Satoh N."/>
            <person name="Rokhsar D.S."/>
        </authorList>
    </citation>
    <scope>NUCLEOTIDE SEQUENCE [LARGE SCALE GENOMIC DNA]</scope>
</reference>
<keyword evidence="1" id="KW-0433">Leucine-rich repeat</keyword>
<reference evidence="5" key="3">
    <citation type="submission" date="2025-08" db="UniProtKB">
        <authorList>
            <consortium name="Ensembl"/>
        </authorList>
    </citation>
    <scope>IDENTIFICATION</scope>
</reference>
<organism evidence="5 6">
    <name type="scientific">Ciona intestinalis</name>
    <name type="common">Transparent sea squirt</name>
    <name type="synonym">Ascidia intestinalis</name>
    <dbReference type="NCBI Taxonomy" id="7719"/>
    <lineage>
        <taxon>Eukaryota</taxon>
        <taxon>Metazoa</taxon>
        <taxon>Chordata</taxon>
        <taxon>Tunicata</taxon>
        <taxon>Ascidiacea</taxon>
        <taxon>Phlebobranchia</taxon>
        <taxon>Cionidae</taxon>
        <taxon>Ciona</taxon>
    </lineage>
</organism>
<dbReference type="FunFam" id="3.80.10.10:FF:000082">
    <property type="entry name" value="Leucine-rich repeat-containing 24"/>
    <property type="match status" value="1"/>
</dbReference>
<dbReference type="InParanoid" id="H2XVS5"/>
<dbReference type="InterPro" id="IPR001611">
    <property type="entry name" value="Leu-rich_rpt"/>
</dbReference>
<keyword evidence="6" id="KW-1185">Reference proteome</keyword>
<evidence type="ECO:0000256" key="1">
    <source>
        <dbReference type="ARBA" id="ARBA00022614"/>
    </source>
</evidence>
<dbReference type="GeneTree" id="ENSGT00940000169810"/>
<dbReference type="Pfam" id="PF01462">
    <property type="entry name" value="LRRNT"/>
    <property type="match status" value="1"/>
</dbReference>
<dbReference type="Pfam" id="PF13855">
    <property type="entry name" value="LRR_8"/>
    <property type="match status" value="2"/>
</dbReference>
<dbReference type="Proteomes" id="UP000008144">
    <property type="component" value="Chromosome 2"/>
</dbReference>
<evidence type="ECO:0000313" key="6">
    <source>
        <dbReference type="Proteomes" id="UP000008144"/>
    </source>
</evidence>
<keyword evidence="3" id="KW-0677">Repeat</keyword>
<dbReference type="EMBL" id="EAAA01001482">
    <property type="status" value="NOT_ANNOTATED_CDS"/>
    <property type="molecule type" value="Genomic_DNA"/>
</dbReference>
<dbReference type="SUPFAM" id="SSF52058">
    <property type="entry name" value="L domain-like"/>
    <property type="match status" value="1"/>
</dbReference>
<dbReference type="Ensembl" id="ENSCINT00000033692.1">
    <property type="protein sequence ID" value="ENSCINP00000033759.1"/>
    <property type="gene ID" value="ENSCING00000021381.1"/>
</dbReference>
<evidence type="ECO:0000256" key="2">
    <source>
        <dbReference type="ARBA" id="ARBA00022729"/>
    </source>
</evidence>
<evidence type="ECO:0000313" key="5">
    <source>
        <dbReference type="Ensembl" id="ENSCINP00000033759.1"/>
    </source>
</evidence>
<reference evidence="5" key="4">
    <citation type="submission" date="2025-09" db="UniProtKB">
        <authorList>
            <consortium name="Ensembl"/>
        </authorList>
    </citation>
    <scope>IDENTIFICATION</scope>
</reference>
<dbReference type="SMART" id="SM00369">
    <property type="entry name" value="LRR_TYP"/>
    <property type="match status" value="8"/>
</dbReference>
<dbReference type="SMART" id="SM00013">
    <property type="entry name" value="LRRNT"/>
    <property type="match status" value="1"/>
</dbReference>
<evidence type="ECO:0000256" key="3">
    <source>
        <dbReference type="ARBA" id="ARBA00022737"/>
    </source>
</evidence>
<dbReference type="PANTHER" id="PTHR24369:SF210">
    <property type="entry name" value="CHAOPTIN-RELATED"/>
    <property type="match status" value="1"/>
</dbReference>
<dbReference type="AlphaFoldDB" id="H2XVS5"/>
<dbReference type="InterPro" id="IPR050541">
    <property type="entry name" value="LRR_TM_domain-containing"/>
</dbReference>
<reference evidence="5" key="2">
    <citation type="journal article" date="2008" name="Genome Biol.">
        <title>Improved genome assembly and evidence-based global gene model set for the chordate Ciona intestinalis: new insight into intron and operon populations.</title>
        <authorList>
            <person name="Satou Y."/>
            <person name="Mineta K."/>
            <person name="Ogasawara M."/>
            <person name="Sasakura Y."/>
            <person name="Shoguchi E."/>
            <person name="Ueno K."/>
            <person name="Yamada L."/>
            <person name="Matsumoto J."/>
            <person name="Wasserscheid J."/>
            <person name="Dewar K."/>
            <person name="Wiley G.B."/>
            <person name="Macmil S.L."/>
            <person name="Roe B.A."/>
            <person name="Zeller R.W."/>
            <person name="Hastings K.E."/>
            <person name="Lemaire P."/>
            <person name="Lindquist E."/>
            <person name="Endo T."/>
            <person name="Hotta K."/>
            <person name="Inaba K."/>
        </authorList>
    </citation>
    <scope>NUCLEOTIDE SEQUENCE [LARGE SCALE GENOMIC DNA]</scope>
    <source>
        <strain evidence="5">wild type</strain>
    </source>
</reference>
<dbReference type="InterPro" id="IPR003591">
    <property type="entry name" value="Leu-rich_rpt_typical-subtyp"/>
</dbReference>
<proteinExistence type="predicted"/>
<dbReference type="PROSITE" id="PS51450">
    <property type="entry name" value="LRR"/>
    <property type="match status" value="3"/>
</dbReference>
<evidence type="ECO:0000259" key="4">
    <source>
        <dbReference type="SMART" id="SM00013"/>
    </source>
</evidence>
<dbReference type="OMA" id="SPRIADW"/>
<keyword evidence="2" id="KW-0732">Signal</keyword>
<dbReference type="InterPro" id="IPR000372">
    <property type="entry name" value="LRRNT"/>
</dbReference>
<dbReference type="PANTHER" id="PTHR24369">
    <property type="entry name" value="ANTIGEN BSP, PUTATIVE-RELATED"/>
    <property type="match status" value="1"/>
</dbReference>
<dbReference type="InterPro" id="IPR032675">
    <property type="entry name" value="LRR_dom_sf"/>
</dbReference>
<sequence>VRFSIETCCFLCSTAKMTSSTMTCPRLCSCHSREVWCENQGLTEIPVGIPVDTRKLYLFDNNITTIPEGSLSRLKLKELEVLILSNNKLTTITNDMFAGMPKLVRLYIEKNRLRTIAPKALFNMTKLVELKLSGNQLTNFPKIKSCPKLRRLSLNNNKLARLQFDSLSEVNLEELEVKGIGVKLNQTNYLQLSSNRLTQLPSTTFRDMSNFGVLDLSLNRIRRLPRIIKNMTSLHSLNLSCNSISFLPPDLLQSLRKIKVLDLHDLRLSSLSESFIPRGVLFNVADFSMNPWRCDCDLSWLPNIM</sequence>
<dbReference type="Gene3D" id="3.80.10.10">
    <property type="entry name" value="Ribonuclease Inhibitor"/>
    <property type="match status" value="3"/>
</dbReference>
<feature type="domain" description="LRRNT" evidence="4">
    <location>
        <begin position="23"/>
        <end position="55"/>
    </location>
</feature>
<accession>H2XVS5</accession>
<protein>
    <recommendedName>
        <fullName evidence="4">LRRNT domain-containing protein</fullName>
    </recommendedName>
</protein>
<dbReference type="HOGENOM" id="CLU_000288_18_6_1"/>
<dbReference type="STRING" id="7719.ENSCINP00000033759"/>